<keyword evidence="8" id="KW-0539">Nucleus</keyword>
<evidence type="ECO:0000256" key="3">
    <source>
        <dbReference type="ARBA" id="ARBA00022737"/>
    </source>
</evidence>
<evidence type="ECO:0000256" key="8">
    <source>
        <dbReference type="ARBA" id="ARBA00023242"/>
    </source>
</evidence>
<gene>
    <name evidence="12" type="ordered locus">DEHA2D02992g</name>
</gene>
<dbReference type="FunFam" id="3.30.50.10:FF:000007">
    <property type="entry name" value="Nitrogen regulatory AreA, N-terminal"/>
    <property type="match status" value="1"/>
</dbReference>
<dbReference type="PRINTS" id="PR00619">
    <property type="entry name" value="GATAZNFINGER"/>
</dbReference>
<evidence type="ECO:0000313" key="12">
    <source>
        <dbReference type="EMBL" id="CAG86732.2"/>
    </source>
</evidence>
<feature type="compositionally biased region" description="Low complexity" evidence="10">
    <location>
        <begin position="393"/>
        <end position="402"/>
    </location>
</feature>
<feature type="compositionally biased region" description="Basic and acidic residues" evidence="10">
    <location>
        <begin position="487"/>
        <end position="498"/>
    </location>
</feature>
<dbReference type="GeneID" id="2901665"/>
<dbReference type="GO" id="GO:0000981">
    <property type="term" value="F:DNA-binding transcription factor activity, RNA polymerase II-specific"/>
    <property type="evidence" value="ECO:0007669"/>
    <property type="project" value="TreeGrafter"/>
</dbReference>
<dbReference type="PANTHER" id="PTHR10071">
    <property type="entry name" value="TRANSCRIPTION FACTOR GATA FAMILY MEMBER"/>
    <property type="match status" value="1"/>
</dbReference>
<feature type="compositionally biased region" description="Basic and acidic residues" evidence="10">
    <location>
        <begin position="162"/>
        <end position="179"/>
    </location>
</feature>
<dbReference type="PROSITE" id="PS00344">
    <property type="entry name" value="GATA_ZN_FINGER_1"/>
    <property type="match status" value="2"/>
</dbReference>
<dbReference type="InterPro" id="IPR039355">
    <property type="entry name" value="Transcription_factor_GATA"/>
</dbReference>
<feature type="compositionally biased region" description="Basic and acidic residues" evidence="10">
    <location>
        <begin position="458"/>
        <end position="479"/>
    </location>
</feature>
<dbReference type="GO" id="GO:0008270">
    <property type="term" value="F:zinc ion binding"/>
    <property type="evidence" value="ECO:0007669"/>
    <property type="project" value="UniProtKB-KW"/>
</dbReference>
<feature type="compositionally biased region" description="Polar residues" evidence="10">
    <location>
        <begin position="180"/>
        <end position="189"/>
    </location>
</feature>
<name>Q6BT73_DEBHA</name>
<dbReference type="GO" id="GO:0000978">
    <property type="term" value="F:RNA polymerase II cis-regulatory region sequence-specific DNA binding"/>
    <property type="evidence" value="ECO:0007669"/>
    <property type="project" value="TreeGrafter"/>
</dbReference>
<feature type="region of interest" description="Disordered" evidence="10">
    <location>
        <begin position="238"/>
        <end position="358"/>
    </location>
</feature>
<feature type="region of interest" description="Disordered" evidence="10">
    <location>
        <begin position="531"/>
        <end position="574"/>
    </location>
</feature>
<dbReference type="HOGENOM" id="CLU_040438_0_0_1"/>
<feature type="compositionally biased region" description="Low complexity" evidence="10">
    <location>
        <begin position="312"/>
        <end position="325"/>
    </location>
</feature>
<dbReference type="InterPro" id="IPR013088">
    <property type="entry name" value="Znf_NHR/GATA"/>
</dbReference>
<feature type="region of interest" description="Disordered" evidence="10">
    <location>
        <begin position="162"/>
        <end position="193"/>
    </location>
</feature>
<dbReference type="RefSeq" id="XP_458597.2">
    <property type="nucleotide sequence ID" value="XM_458597.1"/>
</dbReference>
<feature type="compositionally biased region" description="Low complexity" evidence="10">
    <location>
        <begin position="337"/>
        <end position="347"/>
    </location>
</feature>
<dbReference type="GO" id="GO:0005634">
    <property type="term" value="C:nucleus"/>
    <property type="evidence" value="ECO:0007669"/>
    <property type="project" value="UniProtKB-SubCell"/>
</dbReference>
<keyword evidence="13" id="KW-1185">Reference proteome</keyword>
<dbReference type="Gene3D" id="3.30.50.10">
    <property type="entry name" value="Erythroid Transcription Factor GATA-1, subunit A"/>
    <property type="match status" value="2"/>
</dbReference>
<evidence type="ECO:0000256" key="7">
    <source>
        <dbReference type="ARBA" id="ARBA00023163"/>
    </source>
</evidence>
<dbReference type="InterPro" id="IPR000679">
    <property type="entry name" value="Znf_GATA"/>
</dbReference>
<evidence type="ECO:0000256" key="1">
    <source>
        <dbReference type="ARBA" id="ARBA00004123"/>
    </source>
</evidence>
<dbReference type="SUPFAM" id="SSF57716">
    <property type="entry name" value="Glucocorticoid receptor-like (DNA-binding domain)"/>
    <property type="match status" value="2"/>
</dbReference>
<sequence>MSHSTTETKEATEAYKETMSDGAKRRREIEDTGEKEEIGRDRGEKPKMIVEEDRDVDTEEKAQVVAVGDDGQQCSNCGTTKTPLWRRAPDGTLICNACGLYLRSNNSHRPVNLKRPPNTIRVMKTEEGSCKGDGRCNGTGGSMACKGCPAYNNRVVVKRDITNEASDKEGDTDGNKTPEKASSPTSTHTPENEPMAIACFNCGSTITPLWRRDDVGNTICNACGLYYRLHGSHRPIKMKRNTIKRRKRNMTLIKRDDSEERLTSRALNEPQQQPGIHPGQQTQQQHQQQHQHQHQQQHQQHPQPHHQPHHQPPQQQHQHQGMQPPMLAIQPSHVSFYPPYNGGRIPNGPGPVPGPVPPGFTNYPPPQYMSGPPMVAPPYGYMYPYPPPPQQQPSPQAMQIQPQLPPQPQPIQNQQLPSRHHELPPSSNLPIKNYNSSIKLPMINIQNKRTPGISAQPDELRKPEVKKVPQVKKSPEVKRTSAIQNPEAKETPDSKPREIIPLPTVKKESDKCCSKCRSTTPVAIDFTSSYKSESPITLQNTETASTKSTLKKPTVSTPRDKSPGMSIGGLLNDK</sequence>
<dbReference type="STRING" id="284592.Q6BT73"/>
<evidence type="ECO:0000256" key="6">
    <source>
        <dbReference type="ARBA" id="ARBA00023015"/>
    </source>
</evidence>
<comment type="subcellular location">
    <subcellularLocation>
        <location evidence="1">Nucleus</location>
    </subcellularLocation>
</comment>
<keyword evidence="7" id="KW-0804">Transcription</keyword>
<accession>Q6BT73</accession>
<dbReference type="KEGG" id="dha:DEHA2D02992g"/>
<dbReference type="GO" id="GO:0006879">
    <property type="term" value="P:intracellular iron ion homeostasis"/>
    <property type="evidence" value="ECO:0007669"/>
    <property type="project" value="UniProtKB-ARBA"/>
</dbReference>
<evidence type="ECO:0000256" key="10">
    <source>
        <dbReference type="SAM" id="MobiDB-lite"/>
    </source>
</evidence>
<dbReference type="CDD" id="cd00202">
    <property type="entry name" value="ZnF_GATA"/>
    <property type="match status" value="2"/>
</dbReference>
<evidence type="ECO:0000313" key="13">
    <source>
        <dbReference type="Proteomes" id="UP000000599"/>
    </source>
</evidence>
<feature type="compositionally biased region" description="Basic and acidic residues" evidence="10">
    <location>
        <begin position="1"/>
        <end position="51"/>
    </location>
</feature>
<dbReference type="VEuPathDB" id="FungiDB:DEHA2D02992g"/>
<feature type="region of interest" description="Disordered" evidence="10">
    <location>
        <begin position="1"/>
        <end position="58"/>
    </location>
</feature>
<dbReference type="OMA" id="HMASINE"/>
<dbReference type="Proteomes" id="UP000000599">
    <property type="component" value="Chromosome D"/>
</dbReference>
<keyword evidence="3" id="KW-0677">Repeat</keyword>
<feature type="compositionally biased region" description="Basic residues" evidence="10">
    <location>
        <begin position="238"/>
        <end position="249"/>
    </location>
</feature>
<dbReference type="Pfam" id="PF00320">
    <property type="entry name" value="GATA"/>
    <property type="match status" value="2"/>
</dbReference>
<dbReference type="AlphaFoldDB" id="Q6BT73"/>
<keyword evidence="2" id="KW-0479">Metal-binding</keyword>
<evidence type="ECO:0000256" key="2">
    <source>
        <dbReference type="ARBA" id="ARBA00022723"/>
    </source>
</evidence>
<dbReference type="PROSITE" id="PS50114">
    <property type="entry name" value="GATA_ZN_FINGER_2"/>
    <property type="match status" value="2"/>
</dbReference>
<feature type="compositionally biased region" description="Basic and acidic residues" evidence="10">
    <location>
        <begin position="253"/>
        <end position="263"/>
    </location>
</feature>
<evidence type="ECO:0000256" key="5">
    <source>
        <dbReference type="ARBA" id="ARBA00022833"/>
    </source>
</evidence>
<dbReference type="EMBL" id="CR382136">
    <property type="protein sequence ID" value="CAG86732.2"/>
    <property type="molecule type" value="Genomic_DNA"/>
</dbReference>
<evidence type="ECO:0000256" key="9">
    <source>
        <dbReference type="PROSITE-ProRule" id="PRU00094"/>
    </source>
</evidence>
<dbReference type="SMART" id="SM00401">
    <property type="entry name" value="ZnF_GATA"/>
    <property type="match status" value="2"/>
</dbReference>
<keyword evidence="6" id="KW-0805">Transcription regulation</keyword>
<keyword evidence="4 9" id="KW-0863">Zinc-finger</keyword>
<feature type="compositionally biased region" description="Pro residues" evidence="10">
    <location>
        <begin position="348"/>
        <end position="358"/>
    </location>
</feature>
<keyword evidence="5" id="KW-0862">Zinc</keyword>
<proteinExistence type="predicted"/>
<feature type="region of interest" description="Disordered" evidence="10">
    <location>
        <begin position="449"/>
        <end position="503"/>
    </location>
</feature>
<dbReference type="InParanoid" id="Q6BT73"/>
<organism evidence="12 13">
    <name type="scientific">Debaryomyces hansenii (strain ATCC 36239 / CBS 767 / BCRC 21394 / JCM 1990 / NBRC 0083 / IGC 2968)</name>
    <name type="common">Yeast</name>
    <name type="synonym">Torulaspora hansenii</name>
    <dbReference type="NCBI Taxonomy" id="284592"/>
    <lineage>
        <taxon>Eukaryota</taxon>
        <taxon>Fungi</taxon>
        <taxon>Dikarya</taxon>
        <taxon>Ascomycota</taxon>
        <taxon>Saccharomycotina</taxon>
        <taxon>Pichiomycetes</taxon>
        <taxon>Debaryomycetaceae</taxon>
        <taxon>Debaryomyces</taxon>
    </lineage>
</organism>
<dbReference type="FunFam" id="3.30.50.10:FF:000039">
    <property type="entry name" value="Siderophore transcription factor SreA"/>
    <property type="match status" value="1"/>
</dbReference>
<feature type="region of interest" description="Disordered" evidence="10">
    <location>
        <begin position="385"/>
        <end position="434"/>
    </location>
</feature>
<dbReference type="GO" id="GO:0045944">
    <property type="term" value="P:positive regulation of transcription by RNA polymerase II"/>
    <property type="evidence" value="ECO:0007669"/>
    <property type="project" value="TreeGrafter"/>
</dbReference>
<dbReference type="PANTHER" id="PTHR10071:SF281">
    <property type="entry name" value="BOX A-BINDING FACTOR-RELATED"/>
    <property type="match status" value="1"/>
</dbReference>
<feature type="compositionally biased region" description="Low complexity" evidence="10">
    <location>
        <begin position="270"/>
        <end position="288"/>
    </location>
</feature>
<feature type="compositionally biased region" description="Polar residues" evidence="10">
    <location>
        <begin position="425"/>
        <end position="434"/>
    </location>
</feature>
<dbReference type="OrthoDB" id="515401at2759"/>
<evidence type="ECO:0000259" key="11">
    <source>
        <dbReference type="PROSITE" id="PS50114"/>
    </source>
</evidence>
<feature type="domain" description="GATA-type" evidence="11">
    <location>
        <begin position="68"/>
        <end position="121"/>
    </location>
</feature>
<protein>
    <submittedName>
        <fullName evidence="12">DEHA2D02992p</fullName>
    </submittedName>
</protein>
<dbReference type="eggNOG" id="KOG1601">
    <property type="taxonomic scope" value="Eukaryota"/>
</dbReference>
<evidence type="ECO:0000256" key="4">
    <source>
        <dbReference type="ARBA" id="ARBA00022771"/>
    </source>
</evidence>
<feature type="domain" description="GATA-type" evidence="11">
    <location>
        <begin position="193"/>
        <end position="246"/>
    </location>
</feature>
<feature type="compositionally biased region" description="Polar residues" evidence="10">
    <location>
        <begin position="531"/>
        <end position="548"/>
    </location>
</feature>
<reference evidence="12 13" key="1">
    <citation type="journal article" date="2004" name="Nature">
        <title>Genome evolution in yeasts.</title>
        <authorList>
            <consortium name="Genolevures"/>
            <person name="Dujon B."/>
            <person name="Sherman D."/>
            <person name="Fischer G."/>
            <person name="Durrens P."/>
            <person name="Casaregola S."/>
            <person name="Lafontaine I."/>
            <person name="de Montigny J."/>
            <person name="Marck C."/>
            <person name="Neuveglise C."/>
            <person name="Talla E."/>
            <person name="Goffard N."/>
            <person name="Frangeul L."/>
            <person name="Aigle M."/>
            <person name="Anthouard V."/>
            <person name="Babour A."/>
            <person name="Barbe V."/>
            <person name="Barnay S."/>
            <person name="Blanchin S."/>
            <person name="Beckerich J.M."/>
            <person name="Beyne E."/>
            <person name="Bleykasten C."/>
            <person name="Boisrame A."/>
            <person name="Boyer J."/>
            <person name="Cattolico L."/>
            <person name="Confanioleri F."/>
            <person name="de Daruvar A."/>
            <person name="Despons L."/>
            <person name="Fabre E."/>
            <person name="Fairhead C."/>
            <person name="Ferry-Dumazet H."/>
            <person name="Groppi A."/>
            <person name="Hantraye F."/>
            <person name="Hennequin C."/>
            <person name="Jauniaux N."/>
            <person name="Joyet P."/>
            <person name="Kachouri R."/>
            <person name="Kerrest A."/>
            <person name="Koszul R."/>
            <person name="Lemaire M."/>
            <person name="Lesur I."/>
            <person name="Ma L."/>
            <person name="Muller H."/>
            <person name="Nicaud J.M."/>
            <person name="Nikolski M."/>
            <person name="Oztas S."/>
            <person name="Ozier-Kalogeropoulos O."/>
            <person name="Pellenz S."/>
            <person name="Potier S."/>
            <person name="Richard G.F."/>
            <person name="Straub M.L."/>
            <person name="Suleau A."/>
            <person name="Swennene D."/>
            <person name="Tekaia F."/>
            <person name="Wesolowski-Louvel M."/>
            <person name="Westhof E."/>
            <person name="Wirth B."/>
            <person name="Zeniou-Meyer M."/>
            <person name="Zivanovic I."/>
            <person name="Bolotin-Fukuhara M."/>
            <person name="Thierry A."/>
            <person name="Bouchier C."/>
            <person name="Caudron B."/>
            <person name="Scarpelli C."/>
            <person name="Gaillardin C."/>
            <person name="Weissenbach J."/>
            <person name="Wincker P."/>
            <person name="Souciet J.L."/>
        </authorList>
    </citation>
    <scope>NUCLEOTIDE SEQUENCE [LARGE SCALE GENOMIC DNA]</scope>
    <source>
        <strain evidence="13">ATCC 36239 / CBS 767 / BCRC 21394 / JCM 1990 / NBRC 0083 / IGC 2968</strain>
    </source>
</reference>
<dbReference type="GO" id="GO:0000122">
    <property type="term" value="P:negative regulation of transcription by RNA polymerase II"/>
    <property type="evidence" value="ECO:0007669"/>
    <property type="project" value="TreeGrafter"/>
</dbReference>